<dbReference type="Pfam" id="PF13380">
    <property type="entry name" value="CoA_binding_2"/>
    <property type="match status" value="1"/>
</dbReference>
<dbReference type="SUPFAM" id="SSF51735">
    <property type="entry name" value="NAD(P)-binding Rossmann-fold domains"/>
    <property type="match status" value="1"/>
</dbReference>
<dbReference type="PANTHER" id="PTHR33303:SF2">
    <property type="entry name" value="COA-BINDING DOMAIN-CONTAINING PROTEIN"/>
    <property type="match status" value="1"/>
</dbReference>
<evidence type="ECO:0000259" key="1">
    <source>
        <dbReference type="SMART" id="SM00881"/>
    </source>
</evidence>
<dbReference type="InterPro" id="IPR003781">
    <property type="entry name" value="CoA-bd"/>
</dbReference>
<gene>
    <name evidence="2" type="ORF">FWJ32_11145</name>
</gene>
<dbReference type="Proteomes" id="UP000322976">
    <property type="component" value="Unassembled WGS sequence"/>
</dbReference>
<feature type="domain" description="CoA-binding" evidence="1">
    <location>
        <begin position="8"/>
        <end position="100"/>
    </location>
</feature>
<evidence type="ECO:0000313" key="3">
    <source>
        <dbReference type="Proteomes" id="UP000322976"/>
    </source>
</evidence>
<keyword evidence="3" id="KW-1185">Reference proteome</keyword>
<comment type="caution">
    <text evidence="2">The sequence shown here is derived from an EMBL/GenBank/DDBJ whole genome shotgun (WGS) entry which is preliminary data.</text>
</comment>
<dbReference type="EMBL" id="VTPS01000020">
    <property type="protein sequence ID" value="TZE80945.1"/>
    <property type="molecule type" value="Genomic_DNA"/>
</dbReference>
<accession>A0A5D8Q852</accession>
<dbReference type="AlphaFoldDB" id="A0A5D8Q852"/>
<dbReference type="InterPro" id="IPR036291">
    <property type="entry name" value="NAD(P)-bd_dom_sf"/>
</dbReference>
<dbReference type="PANTHER" id="PTHR33303">
    <property type="entry name" value="CYTOPLASMIC PROTEIN-RELATED"/>
    <property type="match status" value="1"/>
</dbReference>
<sequence length="129" mass="14457">MDELINEALSKKVWAVVGATQRKEKFGYKIYKALKDHGYEVYPVNSRYDEIDGEKCYPDLSSLPKIPEVVDLVISPGKSEESIRKAAKLGCEYVWFQPGAESDEMINLSKDLGFKVISGVCAMFEAGRV</sequence>
<dbReference type="SMART" id="SM00881">
    <property type="entry name" value="CoA_binding"/>
    <property type="match status" value="1"/>
</dbReference>
<organism evidence="2 3">
    <name type="scientific">Calorimonas adulescens</name>
    <dbReference type="NCBI Taxonomy" id="2606906"/>
    <lineage>
        <taxon>Bacteria</taxon>
        <taxon>Bacillati</taxon>
        <taxon>Bacillota</taxon>
        <taxon>Clostridia</taxon>
        <taxon>Thermoanaerobacterales</taxon>
        <taxon>Thermoanaerobacteraceae</taxon>
        <taxon>Calorimonas</taxon>
    </lineage>
</organism>
<name>A0A5D8Q852_9THEO</name>
<proteinExistence type="predicted"/>
<reference evidence="2 3" key="1">
    <citation type="submission" date="2019-08" db="EMBL/GenBank/DDBJ databases">
        <title>Calorimonas adulescens gen. nov., sp. nov., an anaerobic thermophilic bacterium from Sakhalin hot spring.</title>
        <authorList>
            <person name="Khomyakova M.A."/>
            <person name="Merkel A.Y."/>
            <person name="Novikov A."/>
            <person name="Bonch-Osmolovskaya E.A."/>
            <person name="Slobodkin A.I."/>
        </authorList>
    </citation>
    <scope>NUCLEOTIDE SEQUENCE [LARGE SCALE GENOMIC DNA]</scope>
    <source>
        <strain evidence="2 3">A05MB</strain>
    </source>
</reference>
<dbReference type="Gene3D" id="3.40.50.720">
    <property type="entry name" value="NAD(P)-binding Rossmann-like Domain"/>
    <property type="match status" value="1"/>
</dbReference>
<dbReference type="RefSeq" id="WP_149546034.1">
    <property type="nucleotide sequence ID" value="NZ_VTPS01000020.1"/>
</dbReference>
<protein>
    <submittedName>
        <fullName evidence="2">CoA-binding protein</fullName>
    </submittedName>
</protein>
<evidence type="ECO:0000313" key="2">
    <source>
        <dbReference type="EMBL" id="TZE80945.1"/>
    </source>
</evidence>